<comment type="caution">
    <text evidence="3">The sequence shown here is derived from an EMBL/GenBank/DDBJ whole genome shotgun (WGS) entry which is preliminary data.</text>
</comment>
<reference evidence="3 4" key="1">
    <citation type="submission" date="2022-11" db="EMBL/GenBank/DDBJ databases">
        <title>Minimal conservation of predation-associated metabolite biosynthetic gene clusters underscores biosynthetic potential of Myxococcota including descriptions for ten novel species: Archangium lansinium sp. nov., Myxococcus landrumus sp. nov., Nannocystis bai.</title>
        <authorList>
            <person name="Ahearne A."/>
            <person name="Stevens C."/>
            <person name="Dowd S."/>
        </authorList>
    </citation>
    <scope>NUCLEOTIDE SEQUENCE [LARGE SCALE GENOMIC DNA]</scope>
    <source>
        <strain evidence="3 4">NCELM</strain>
    </source>
</reference>
<keyword evidence="2" id="KW-0732">Signal</keyword>
<dbReference type="PROSITE" id="PS51257">
    <property type="entry name" value="PROKAR_LIPOPROTEIN"/>
    <property type="match status" value="1"/>
</dbReference>
<feature type="signal peptide" evidence="2">
    <location>
        <begin position="1"/>
        <end position="28"/>
    </location>
</feature>
<evidence type="ECO:0000313" key="4">
    <source>
        <dbReference type="Proteomes" id="UP001217838"/>
    </source>
</evidence>
<keyword evidence="4" id="KW-1185">Reference proteome</keyword>
<feature type="chain" id="PRO_5046980326" description="Lipoprotein" evidence="2">
    <location>
        <begin position="29"/>
        <end position="540"/>
    </location>
</feature>
<organism evidence="3 4">
    <name type="scientific">Nannocystis radixulma</name>
    <dbReference type="NCBI Taxonomy" id="2995305"/>
    <lineage>
        <taxon>Bacteria</taxon>
        <taxon>Pseudomonadati</taxon>
        <taxon>Myxococcota</taxon>
        <taxon>Polyangia</taxon>
        <taxon>Nannocystales</taxon>
        <taxon>Nannocystaceae</taxon>
        <taxon>Nannocystis</taxon>
    </lineage>
</organism>
<gene>
    <name evidence="3" type="ORF">POL58_25265</name>
</gene>
<accession>A0ABT5BDL9</accession>
<name>A0ABT5BDL9_9BACT</name>
<evidence type="ECO:0000256" key="1">
    <source>
        <dbReference type="SAM" id="MobiDB-lite"/>
    </source>
</evidence>
<proteinExistence type="predicted"/>
<sequence>MLLRGPSRPALLALVAGLSVLACRPPAAGPGDGTDSDTGNDTESGTGEVPDPAFLNPALGEFTVVSTQYVPKDIVVQQITLGNTQLIIDGQTAGTLGPGSALGELTGDRLRIFLHGALALGTHTLQLASHAPEGPLFSAELTMVVTAPITTPPRLTAELEPDPRDVGHALFVSGTSQDSLLGVLAAGPDPALRIYRAGDGTWADAPVVETTLEGHVPETMALGPAIAAVALPPVPGSDLAVVRVAYRRGIPGDAIVTRDLTIAPEPNVGPLQTAVDLSAELFRDAEFAALGRPFLLGDALFGEFLAADDAEIPHPGDRGVVYVRRSSDRTTWSIPERVPTAGPLDLDALGPALSVPQLSLGAGISVRLGQRLAGLLTLSDAGAALISVPGDDISLLPGVPTALSTITSNLGARTVAAVTRERGIGIAFLGTSGAPKSSALVVPAAKLPDFPVTAMPAASVVLGYSAFLVPYGDAAPVHVLLGDGLDTYVVPLADPEPLFCRTVVLLPSLAGNLDAPAIPLACLQDGALRVGLLKAELPAP</sequence>
<dbReference type="Proteomes" id="UP001217838">
    <property type="component" value="Unassembled WGS sequence"/>
</dbReference>
<dbReference type="EMBL" id="JAQNDN010000013">
    <property type="protein sequence ID" value="MDC0671091.1"/>
    <property type="molecule type" value="Genomic_DNA"/>
</dbReference>
<evidence type="ECO:0008006" key="5">
    <source>
        <dbReference type="Google" id="ProtNLM"/>
    </source>
</evidence>
<dbReference type="RefSeq" id="WP_272001149.1">
    <property type="nucleotide sequence ID" value="NZ_JAQNDN010000013.1"/>
</dbReference>
<protein>
    <recommendedName>
        <fullName evidence="5">Lipoprotein</fullName>
    </recommendedName>
</protein>
<evidence type="ECO:0000313" key="3">
    <source>
        <dbReference type="EMBL" id="MDC0671091.1"/>
    </source>
</evidence>
<feature type="region of interest" description="Disordered" evidence="1">
    <location>
        <begin position="26"/>
        <end position="53"/>
    </location>
</feature>
<evidence type="ECO:0000256" key="2">
    <source>
        <dbReference type="SAM" id="SignalP"/>
    </source>
</evidence>